<dbReference type="InterPro" id="IPR007197">
    <property type="entry name" value="rSAM"/>
</dbReference>
<evidence type="ECO:0000256" key="1">
    <source>
        <dbReference type="ARBA" id="ARBA00006100"/>
    </source>
</evidence>
<evidence type="ECO:0000256" key="4">
    <source>
        <dbReference type="ARBA" id="ARBA00022691"/>
    </source>
</evidence>
<dbReference type="GO" id="GO:0006779">
    <property type="term" value="P:porphyrin-containing compound biosynthetic process"/>
    <property type="evidence" value="ECO:0007669"/>
    <property type="project" value="InterPro"/>
</dbReference>
<dbReference type="InterPro" id="IPR004559">
    <property type="entry name" value="HemW-like"/>
</dbReference>
<keyword evidence="9" id="KW-0963">Cytoplasm</keyword>
<organism evidence="11 12">
    <name type="scientific">Parvimonas micra</name>
    <dbReference type="NCBI Taxonomy" id="33033"/>
    <lineage>
        <taxon>Bacteria</taxon>
        <taxon>Bacillati</taxon>
        <taxon>Bacillota</taxon>
        <taxon>Tissierellia</taxon>
        <taxon>Tissierellales</taxon>
        <taxon>Peptoniphilaceae</taxon>
        <taxon>Parvimonas</taxon>
    </lineage>
</organism>
<dbReference type="SFLD" id="SFLDS00029">
    <property type="entry name" value="Radical_SAM"/>
    <property type="match status" value="1"/>
</dbReference>
<reference evidence="11" key="1">
    <citation type="submission" date="2020-04" db="EMBL/GenBank/DDBJ databases">
        <title>Deep metagenomics examines the oral microbiome during advanced dental caries in children, revealing novel taxa and co-occurrences with host molecules.</title>
        <authorList>
            <person name="Baker J.L."/>
            <person name="Morton J.T."/>
            <person name="Dinis M."/>
            <person name="Alvarez R."/>
            <person name="Tran N.C."/>
            <person name="Knight R."/>
            <person name="Edlund A."/>
        </authorList>
    </citation>
    <scope>NUCLEOTIDE SEQUENCE</scope>
    <source>
        <strain evidence="11">JCVI_23_bin.11</strain>
    </source>
</reference>
<dbReference type="SFLD" id="SFLDG01082">
    <property type="entry name" value="B12-binding_domain_containing"/>
    <property type="match status" value="1"/>
</dbReference>
<keyword evidence="6 9" id="KW-0408">Iron</keyword>
<dbReference type="InterPro" id="IPR006638">
    <property type="entry name" value="Elp3/MiaA/NifB-like_rSAM"/>
</dbReference>
<dbReference type="InterPro" id="IPR034505">
    <property type="entry name" value="Coproporphyrinogen-III_oxidase"/>
</dbReference>
<dbReference type="SUPFAM" id="SSF102114">
    <property type="entry name" value="Radical SAM enzymes"/>
    <property type="match status" value="1"/>
</dbReference>
<dbReference type="CDD" id="cd01335">
    <property type="entry name" value="Radical_SAM"/>
    <property type="match status" value="1"/>
</dbReference>
<protein>
    <recommendedName>
        <fullName evidence="2 9">Heme chaperone HemW</fullName>
    </recommendedName>
</protein>
<dbReference type="EMBL" id="JABZRE010000023">
    <property type="protein sequence ID" value="MBF1307326.1"/>
    <property type="molecule type" value="Genomic_DNA"/>
</dbReference>
<dbReference type="GO" id="GO:0004109">
    <property type="term" value="F:coproporphyrinogen oxidase activity"/>
    <property type="evidence" value="ECO:0007669"/>
    <property type="project" value="InterPro"/>
</dbReference>
<feature type="domain" description="Radical SAM core" evidence="10">
    <location>
        <begin position="1"/>
        <end position="231"/>
    </location>
</feature>
<comment type="subcellular location">
    <subcellularLocation>
        <location evidence="9">Cytoplasm</location>
    </subcellularLocation>
</comment>
<dbReference type="GO" id="GO:0046872">
    <property type="term" value="F:metal ion binding"/>
    <property type="evidence" value="ECO:0007669"/>
    <property type="project" value="UniProtKB-UniRule"/>
</dbReference>
<dbReference type="NCBIfam" id="TIGR00539">
    <property type="entry name" value="hemN_rel"/>
    <property type="match status" value="1"/>
</dbReference>
<keyword evidence="5 9" id="KW-0479">Metal-binding</keyword>
<proteinExistence type="inferred from homology"/>
<dbReference type="GO" id="GO:0051539">
    <property type="term" value="F:4 iron, 4 sulfur cluster binding"/>
    <property type="evidence" value="ECO:0007669"/>
    <property type="project" value="UniProtKB-UniRule"/>
</dbReference>
<evidence type="ECO:0000256" key="5">
    <source>
        <dbReference type="ARBA" id="ARBA00022723"/>
    </source>
</evidence>
<dbReference type="PANTHER" id="PTHR13932">
    <property type="entry name" value="COPROPORPHYRINIGEN III OXIDASE"/>
    <property type="match status" value="1"/>
</dbReference>
<dbReference type="InterPro" id="IPR058240">
    <property type="entry name" value="rSAM_sf"/>
</dbReference>
<gene>
    <name evidence="11" type="primary">hemW</name>
    <name evidence="11" type="ORF">HXM94_06075</name>
</gene>
<evidence type="ECO:0000256" key="8">
    <source>
        <dbReference type="ARBA" id="ARBA00023186"/>
    </source>
</evidence>
<evidence type="ECO:0000256" key="9">
    <source>
        <dbReference type="RuleBase" id="RU364116"/>
    </source>
</evidence>
<dbReference type="SMART" id="SM00729">
    <property type="entry name" value="Elp3"/>
    <property type="match status" value="1"/>
</dbReference>
<dbReference type="RefSeq" id="WP_278478128.1">
    <property type="nucleotide sequence ID" value="NZ_JABZRE010000023.1"/>
</dbReference>
<dbReference type="GO" id="GO:0005737">
    <property type="term" value="C:cytoplasm"/>
    <property type="evidence" value="ECO:0007669"/>
    <property type="project" value="UniProtKB-SubCell"/>
</dbReference>
<evidence type="ECO:0000256" key="2">
    <source>
        <dbReference type="ARBA" id="ARBA00017228"/>
    </source>
</evidence>
<evidence type="ECO:0000259" key="10">
    <source>
        <dbReference type="PROSITE" id="PS51918"/>
    </source>
</evidence>
<sequence length="379" mass="44592">MKRLGLYIHIPFCDRICNYCDFIAFQGANSKIKEYVEALKKEIELKGNKNFLIDSIFIGGGTPSFIDGKYIFEILEKVKENFTVLDNIEISIETNPKTFDEKKLEYYKSTKINRLSIGVQSFNDKILKELGRNHNSKEALESIELVKKFDFDINLDLIFGYQSQIIEDVLYDFEMVKNINPEHISYYALIIEEKTKFKALQNAGKLDFLDEETERKMYHLIVEKLEEMGMNQYEVSNFAKVGKESVHNKKYWNCKEYLGLGISAHSYLNDERFSNTVNLAKYIKELQSGNVPIEFREKLDMPTKKFEYIIMNMRLKEGFLISDYNRLFESDFLEENKKAVKIGLENNVVEIKDDRIYFTKRGFDIMDSFFVNCNLKETR</sequence>
<evidence type="ECO:0000313" key="11">
    <source>
        <dbReference type="EMBL" id="MBF1307326.1"/>
    </source>
</evidence>
<dbReference type="InterPro" id="IPR013785">
    <property type="entry name" value="Aldolase_TIM"/>
</dbReference>
<keyword evidence="4 9" id="KW-0949">S-adenosyl-L-methionine</keyword>
<dbReference type="SFLD" id="SFLDF00288">
    <property type="entry name" value="HemN-like__clustered_with_nucl"/>
    <property type="match status" value="1"/>
</dbReference>
<accession>A0A930H3Z2</accession>
<evidence type="ECO:0000256" key="7">
    <source>
        <dbReference type="ARBA" id="ARBA00023014"/>
    </source>
</evidence>
<keyword evidence="9" id="KW-0004">4Fe-4S</keyword>
<dbReference type="SFLD" id="SFLDG01065">
    <property type="entry name" value="anaerobic_coproporphyrinogen-I"/>
    <property type="match status" value="1"/>
</dbReference>
<dbReference type="Pfam" id="PF04055">
    <property type="entry name" value="Radical_SAM"/>
    <property type="match status" value="1"/>
</dbReference>
<evidence type="ECO:0000256" key="6">
    <source>
        <dbReference type="ARBA" id="ARBA00023004"/>
    </source>
</evidence>
<comment type="similarity">
    <text evidence="1">Belongs to the anaerobic coproporphyrinogen-III oxidase family. HemW subfamily.</text>
</comment>
<name>A0A930H3Z2_9FIRM</name>
<dbReference type="PANTHER" id="PTHR13932:SF5">
    <property type="entry name" value="RADICAL S-ADENOSYL METHIONINE DOMAIN-CONTAINING PROTEIN 1, MITOCHONDRIAL"/>
    <property type="match status" value="1"/>
</dbReference>
<dbReference type="AlphaFoldDB" id="A0A930H3Z2"/>
<dbReference type="SFLD" id="SFLDF00562">
    <property type="entry name" value="HemN-like__clustered_with_heat"/>
    <property type="match status" value="1"/>
</dbReference>
<dbReference type="Gene3D" id="3.20.20.70">
    <property type="entry name" value="Aldolase class I"/>
    <property type="match status" value="1"/>
</dbReference>
<comment type="function">
    <text evidence="9">Probably acts as a heme chaperone, transferring heme to an unknown acceptor. Binds one molecule of heme per monomer, possibly covalently. Binds 1 [4Fe-4S] cluster. The cluster is coordinated with 3 cysteines and an exchangeable S-adenosyl-L-methionine.</text>
</comment>
<keyword evidence="7 9" id="KW-0411">Iron-sulfur</keyword>
<evidence type="ECO:0000256" key="3">
    <source>
        <dbReference type="ARBA" id="ARBA00022617"/>
    </source>
</evidence>
<keyword evidence="8 9" id="KW-0143">Chaperone</keyword>
<comment type="caution">
    <text evidence="11">The sequence shown here is derived from an EMBL/GenBank/DDBJ whole genome shotgun (WGS) entry which is preliminary data.</text>
</comment>
<evidence type="ECO:0000313" key="12">
    <source>
        <dbReference type="Proteomes" id="UP000758611"/>
    </source>
</evidence>
<keyword evidence="3 9" id="KW-0349">Heme</keyword>
<dbReference type="Proteomes" id="UP000758611">
    <property type="component" value="Unassembled WGS sequence"/>
</dbReference>
<dbReference type="PROSITE" id="PS51918">
    <property type="entry name" value="RADICAL_SAM"/>
    <property type="match status" value="1"/>
</dbReference>